<evidence type="ECO:0000313" key="4">
    <source>
        <dbReference type="EMBL" id="MFC5647046.1"/>
    </source>
</evidence>
<dbReference type="EMBL" id="JBHSOC010000127">
    <property type="protein sequence ID" value="MFC5647046.1"/>
    <property type="molecule type" value="Genomic_DNA"/>
</dbReference>
<gene>
    <name evidence="4" type="ORF">ACFPZF_37600</name>
</gene>
<dbReference type="InterPro" id="IPR018910">
    <property type="entry name" value="LpqB_C"/>
</dbReference>
<dbReference type="SUPFAM" id="SSF82171">
    <property type="entry name" value="DPP6 N-terminal domain-like"/>
    <property type="match status" value="1"/>
</dbReference>
<evidence type="ECO:0000259" key="1">
    <source>
        <dbReference type="Pfam" id="PF10646"/>
    </source>
</evidence>
<dbReference type="Pfam" id="PF10647">
    <property type="entry name" value="Gmad1"/>
    <property type="match status" value="1"/>
</dbReference>
<proteinExistence type="predicted"/>
<feature type="domain" description="GerMN" evidence="1">
    <location>
        <begin position="193"/>
        <end position="293"/>
    </location>
</feature>
<evidence type="ECO:0000259" key="3">
    <source>
        <dbReference type="Pfam" id="PF25976"/>
    </source>
</evidence>
<dbReference type="RefSeq" id="WP_346142824.1">
    <property type="nucleotide sequence ID" value="NZ_BAAAUA010000011.1"/>
</dbReference>
<dbReference type="Proteomes" id="UP001596066">
    <property type="component" value="Unassembled WGS sequence"/>
</dbReference>
<organism evidence="4 5">
    <name type="scientific">Kitasatospora cinereorecta</name>
    <dbReference type="NCBI Taxonomy" id="285560"/>
    <lineage>
        <taxon>Bacteria</taxon>
        <taxon>Bacillati</taxon>
        <taxon>Actinomycetota</taxon>
        <taxon>Actinomycetes</taxon>
        <taxon>Kitasatosporales</taxon>
        <taxon>Streptomycetaceae</taxon>
        <taxon>Kitasatospora</taxon>
    </lineage>
</organism>
<dbReference type="InterPro" id="IPR059026">
    <property type="entry name" value="LpqB_N"/>
</dbReference>
<accession>A0ABW0VMU5</accession>
<feature type="domain" description="Lipoprotein LpqB N-terminal" evidence="3">
    <location>
        <begin position="54"/>
        <end position="182"/>
    </location>
</feature>
<dbReference type="Pfam" id="PF10646">
    <property type="entry name" value="Germane"/>
    <property type="match status" value="1"/>
</dbReference>
<comment type="caution">
    <text evidence="4">The sequence shown here is derived from an EMBL/GenBank/DDBJ whole genome shotgun (WGS) entry which is preliminary data.</text>
</comment>
<feature type="domain" description="Lipoprotein LpqB C-terminal" evidence="2">
    <location>
        <begin position="344"/>
        <end position="582"/>
    </location>
</feature>
<sequence length="625" mass="65258">MRRTSRRTVDVGTALAVGVLATGCVAMPSGGPPERVEQSAAADDLQVHVYPVAPHPGELPADLLAGFLDSSNADQANYDTARQYLTADASHRWKPEAGVVVLAKIAQAVGSGAPQSGDAPVDVAVSGEQVARLDGKHTYSADHAGETYRQTFGFVKESEGPNKGEWRINSLPDGLIVDQTNFLNGYKAVHRYYFAVTDPSADHPVQVLVPDPIYLRRRIDPLTAAAEATAAGPSDWLAPAVSTALDGVRVKSVSVNDNRVATVRVEAADLSGRQQQCQQMAEQLFQTVADQQGKGQLDRLEVAGNQGGCAVSAQQVNQVAPGSLASGPSGGLAGAQAYFQLETGQLMRYQDGTQGVPVPGVLGQPTPAGQSKPSVIAVRRDGNAAAVVNQDGKALYLPGLGDTDKLGDLVVPSRAPRPDAGLASPSWDGRQDLWLVDRDPSAPRVLMVRTHAGGPAPHTVVPVQVDGIDGRTVQALRISSDGTRIALVLRSGTGATTVALGLVLHSGSQASPQVRITALRPVAPQLTGVASVAWADPDQLVVLGKEKDTLQQLHYLGTDGSAATDSPLQIGESMTSVSATEVRTGDNQGPPAVLTVSDTGIYRLKDNQLSEVSSKTRAVAFGYPG</sequence>
<dbReference type="PROSITE" id="PS51257">
    <property type="entry name" value="PROKAR_LIPOPROTEIN"/>
    <property type="match status" value="1"/>
</dbReference>
<dbReference type="Pfam" id="PF25976">
    <property type="entry name" value="LpqB_N"/>
    <property type="match status" value="1"/>
</dbReference>
<keyword evidence="5" id="KW-1185">Reference proteome</keyword>
<name>A0ABW0VMU5_9ACTN</name>
<reference evidence="5" key="1">
    <citation type="journal article" date="2019" name="Int. J. Syst. Evol. Microbiol.">
        <title>The Global Catalogue of Microorganisms (GCM) 10K type strain sequencing project: providing services to taxonomists for standard genome sequencing and annotation.</title>
        <authorList>
            <consortium name="The Broad Institute Genomics Platform"/>
            <consortium name="The Broad Institute Genome Sequencing Center for Infectious Disease"/>
            <person name="Wu L."/>
            <person name="Ma J."/>
        </authorList>
    </citation>
    <scope>NUCLEOTIDE SEQUENCE [LARGE SCALE GENOMIC DNA]</scope>
    <source>
        <strain evidence="5">CGMCC 4.1622</strain>
    </source>
</reference>
<protein>
    <submittedName>
        <fullName evidence="4">LpqB family beta-propeller domain-containing protein</fullName>
    </submittedName>
</protein>
<evidence type="ECO:0000259" key="2">
    <source>
        <dbReference type="Pfam" id="PF10647"/>
    </source>
</evidence>
<evidence type="ECO:0000313" key="5">
    <source>
        <dbReference type="Proteomes" id="UP001596066"/>
    </source>
</evidence>
<dbReference type="InterPro" id="IPR019606">
    <property type="entry name" value="GerMN"/>
</dbReference>